<evidence type="ECO:0000259" key="1">
    <source>
        <dbReference type="Pfam" id="PF13910"/>
    </source>
</evidence>
<dbReference type="Pfam" id="PF13910">
    <property type="entry name" value="DUF4209"/>
    <property type="match status" value="1"/>
</dbReference>
<dbReference type="PANTHER" id="PTHR31701:SF2">
    <property type="entry name" value="ENDOPLASMIC RETICULUM MEMBRANE-ASSOCIATED RNA DEGRADATION PROTEIN"/>
    <property type="match status" value="1"/>
</dbReference>
<dbReference type="InterPro" id="IPR025209">
    <property type="entry name" value="DUF4209"/>
</dbReference>
<protein>
    <submittedName>
        <fullName evidence="2">Endoplasmic reticulum membrane-associated RNA degradation protein</fullName>
    </submittedName>
</protein>
<dbReference type="PANTHER" id="PTHR31701">
    <property type="entry name" value="ENDOPLASMIC RETICULUM MEMBRANE-ASSOCIATED RNA DEGRADATION PROTEIN"/>
    <property type="match status" value="1"/>
</dbReference>
<name>A0A131YZR5_RHIAP</name>
<reference evidence="2" key="1">
    <citation type="journal article" date="2016" name="Ticks Tick Borne Dis.">
        <title>De novo assembly and annotation of the salivary gland transcriptome of Rhipicephalus appendiculatus male and female ticks during blood feeding.</title>
        <authorList>
            <person name="de Castro M.H."/>
            <person name="de Klerk D."/>
            <person name="Pienaar R."/>
            <person name="Latif A.A."/>
            <person name="Rees D.J."/>
            <person name="Mans B.J."/>
        </authorList>
    </citation>
    <scope>NUCLEOTIDE SEQUENCE</scope>
    <source>
        <tissue evidence="2">Salivary glands</tissue>
    </source>
</reference>
<organism evidence="2">
    <name type="scientific">Rhipicephalus appendiculatus</name>
    <name type="common">Brown ear tick</name>
    <dbReference type="NCBI Taxonomy" id="34631"/>
    <lineage>
        <taxon>Eukaryota</taxon>
        <taxon>Metazoa</taxon>
        <taxon>Ecdysozoa</taxon>
        <taxon>Arthropoda</taxon>
        <taxon>Chelicerata</taxon>
        <taxon>Arachnida</taxon>
        <taxon>Acari</taxon>
        <taxon>Parasitiformes</taxon>
        <taxon>Ixodida</taxon>
        <taxon>Ixodoidea</taxon>
        <taxon>Ixodidae</taxon>
        <taxon>Rhipicephalinae</taxon>
        <taxon>Rhipicephalus</taxon>
        <taxon>Rhipicephalus</taxon>
    </lineage>
</organism>
<sequence>MDVSTQTCLSPRVRTMMCETGVSEDTENILTEALTIDTVRLRGVLDSCGVAESHEAWHSRALEVLSPSIHHIGTVYAGLSHDEFRASSVKKLSSWTDVEKDIQDCFKFVKCDDPCGPVLVVLRITAILEHSLGNVLFGKGVQVPFLLKDILTAPQLHEAFGPELMTLLQVIVGPPQSLNLRNVTWHGFVRPEEVDSRYAYLLICIVLSLGEQMMQRHGVDGRNMQFRECFSLERYEWVLHDFHGLDFSRDQFLSVLESSSLVLPGRMAYWQACMDLLSKGWYPECLTLALPQLECVLRVLYAKVNDCSHRLLTAEMSTLYTTMDEVLAKEMESGSTNAVREALGDVHFEMFLDIFSYLEGPRLRDKVSHGEADLNTVSQGLLHHVLHLTALTCSTEQPLGKDIESGYIEVLRKVLKGYRAHFHPTQLLWRKVREAIVKLHCLGTTRLPRQVATTNWNAGEMDTCMRLMGMKWNIKLPRRWSSSLLADIELLRMSVVNTAPETVFRPRIELTVVTLLRRICDETCITLDQLDDTLTSRTKSLCTHRLRSRQRENFIRLLESLPKLYDGISLTLWIMFCCIGRLNDTEFLDKSQLDKLLRILKALVKFVENLRSQTSPTQNCWDESCKLCKDCVVMLLRHLNNDSTTLYSSLSDHVL</sequence>
<evidence type="ECO:0000313" key="2">
    <source>
        <dbReference type="EMBL" id="JAP83990.1"/>
    </source>
</evidence>
<dbReference type="EMBL" id="GEDV01004567">
    <property type="protein sequence ID" value="JAP83990.1"/>
    <property type="molecule type" value="Transcribed_RNA"/>
</dbReference>
<accession>A0A131YZR5</accession>
<proteinExistence type="predicted"/>
<dbReference type="InterPro" id="IPR039635">
    <property type="entry name" value="ERMARD"/>
</dbReference>
<feature type="domain" description="DUF4209" evidence="1">
    <location>
        <begin position="129"/>
        <end position="208"/>
    </location>
</feature>
<dbReference type="AlphaFoldDB" id="A0A131YZR5"/>